<comment type="caution">
    <text evidence="5">The sequence shown here is derived from an EMBL/GenBank/DDBJ whole genome shotgun (WGS) entry which is preliminary data.</text>
</comment>
<dbReference type="Pfam" id="PF00144">
    <property type="entry name" value="Beta-lactamase"/>
    <property type="match status" value="1"/>
</dbReference>
<keyword evidence="2" id="KW-1133">Transmembrane helix</keyword>
<dbReference type="Proteomes" id="UP001180825">
    <property type="component" value="Unassembled WGS sequence"/>
</dbReference>
<dbReference type="PANTHER" id="PTHR46825">
    <property type="entry name" value="D-ALANYL-D-ALANINE-CARBOXYPEPTIDASE/ENDOPEPTIDASE AMPH"/>
    <property type="match status" value="1"/>
</dbReference>
<evidence type="ECO:0000256" key="2">
    <source>
        <dbReference type="SAM" id="Phobius"/>
    </source>
</evidence>
<dbReference type="RefSeq" id="WP_310329457.1">
    <property type="nucleotide sequence ID" value="NZ_JAVDXV010000005.1"/>
</dbReference>
<protein>
    <submittedName>
        <fullName evidence="5">CubicO group peptidase (Beta-lactamase class C family)</fullName>
    </submittedName>
</protein>
<organism evidence="5 6">
    <name type="scientific">Roseateles asaccharophilus</name>
    <dbReference type="NCBI Taxonomy" id="582607"/>
    <lineage>
        <taxon>Bacteria</taxon>
        <taxon>Pseudomonadati</taxon>
        <taxon>Pseudomonadota</taxon>
        <taxon>Betaproteobacteria</taxon>
        <taxon>Burkholderiales</taxon>
        <taxon>Sphaerotilaceae</taxon>
        <taxon>Roseateles</taxon>
    </lineage>
</organism>
<feature type="signal peptide" evidence="3">
    <location>
        <begin position="1"/>
        <end position="25"/>
    </location>
</feature>
<name>A0ABU2A8T0_9BURK</name>
<keyword evidence="2" id="KW-0812">Transmembrane</keyword>
<feature type="transmembrane region" description="Helical" evidence="2">
    <location>
        <begin position="563"/>
        <end position="581"/>
    </location>
</feature>
<dbReference type="PANTHER" id="PTHR46825:SF9">
    <property type="entry name" value="BETA-LACTAMASE-RELATED DOMAIN-CONTAINING PROTEIN"/>
    <property type="match status" value="1"/>
</dbReference>
<feature type="transmembrane region" description="Helical" evidence="2">
    <location>
        <begin position="626"/>
        <end position="648"/>
    </location>
</feature>
<dbReference type="InterPro" id="IPR001466">
    <property type="entry name" value="Beta-lactam-related"/>
</dbReference>
<evidence type="ECO:0000256" key="3">
    <source>
        <dbReference type="SAM" id="SignalP"/>
    </source>
</evidence>
<sequence>MTTGSRMKKMLIGLQALALCAAALAQTGPAPTVTPPAAVTAPETPAPAPTSGTALTAVDAEAFIDGLMPSALRAARVPGAVVVVVKDGQPLLQKGYGHADRDKRLPVDPHKTLFRPGSVSKLFTWVAVMQLVEQGKLELDVDLNKYLDFAIPGRNGKALTLRHVMTHTTGFEETARDLLTYTPATPDLGKVLKGYIPPYVYDPGTTPGYSNYATALAGYIVQRVSGKPFDDYMEQQVFAPLGMQQSTFRQPLPKALEAQMSQGYMTWDDKPKGFEIISMPPAGSMSAPGADMGRFMSAMLQQGRLGDAQILKPETVKQMFGQLTQPLPDLMGIGLGFYEQNINGHRVLAHGGDTVLFHSDLLLFVDKGIGLYVSVNAAGHERQGAWLRDKLFEAFADRYLPDQRPATKPAVDEATAKLHAQQMAGAYRNTRREDSTWLSVLQLLSPLKVQALEDGRLSIDLAGARSTYREVKPYFWEEEHGKRRLQAIVENGKVKHWGLEPFVFAFIFEPVPFMASPVVLVMAGLAIVALLLTVLLWPVAAVLRRRHHVAVPPTKQVTWVRGASVLAIVALGLWGWVVALLESLGDASLVLPLAQLALAVSVIGGLVVAGLHARSALKVGDRWTKALAIVWVLAFAVLLIVATYHHLIGFNQNY</sequence>
<keyword evidence="3" id="KW-0732">Signal</keyword>
<keyword evidence="6" id="KW-1185">Reference proteome</keyword>
<feature type="region of interest" description="Disordered" evidence="1">
    <location>
        <begin position="31"/>
        <end position="51"/>
    </location>
</feature>
<proteinExistence type="predicted"/>
<dbReference type="EMBL" id="JAVDXV010000005">
    <property type="protein sequence ID" value="MDR7333608.1"/>
    <property type="molecule type" value="Genomic_DNA"/>
</dbReference>
<evidence type="ECO:0000256" key="1">
    <source>
        <dbReference type="SAM" id="MobiDB-lite"/>
    </source>
</evidence>
<feature type="transmembrane region" description="Helical" evidence="2">
    <location>
        <begin position="518"/>
        <end position="543"/>
    </location>
</feature>
<dbReference type="InterPro" id="IPR050491">
    <property type="entry name" value="AmpC-like"/>
</dbReference>
<evidence type="ECO:0000259" key="4">
    <source>
        <dbReference type="Pfam" id="PF00144"/>
    </source>
</evidence>
<keyword evidence="2" id="KW-0472">Membrane</keyword>
<reference evidence="5 6" key="1">
    <citation type="submission" date="2023-07" db="EMBL/GenBank/DDBJ databases">
        <title>Sorghum-associated microbial communities from plants grown in Nebraska, USA.</title>
        <authorList>
            <person name="Schachtman D."/>
        </authorList>
    </citation>
    <scope>NUCLEOTIDE SEQUENCE [LARGE SCALE GENOMIC DNA]</scope>
    <source>
        <strain evidence="5 6">BE316</strain>
    </source>
</reference>
<accession>A0ABU2A8T0</accession>
<dbReference type="SUPFAM" id="SSF56601">
    <property type="entry name" value="beta-lactamase/transpeptidase-like"/>
    <property type="match status" value="1"/>
</dbReference>
<feature type="transmembrane region" description="Helical" evidence="2">
    <location>
        <begin position="593"/>
        <end position="614"/>
    </location>
</feature>
<feature type="chain" id="PRO_5045095870" evidence="3">
    <location>
        <begin position="26"/>
        <end position="654"/>
    </location>
</feature>
<gene>
    <name evidence="5" type="ORF">J2X21_002750</name>
</gene>
<dbReference type="Gene3D" id="3.40.710.10">
    <property type="entry name" value="DD-peptidase/beta-lactamase superfamily"/>
    <property type="match status" value="1"/>
</dbReference>
<evidence type="ECO:0000313" key="5">
    <source>
        <dbReference type="EMBL" id="MDR7333608.1"/>
    </source>
</evidence>
<dbReference type="InterPro" id="IPR012338">
    <property type="entry name" value="Beta-lactam/transpept-like"/>
</dbReference>
<evidence type="ECO:0000313" key="6">
    <source>
        <dbReference type="Proteomes" id="UP001180825"/>
    </source>
</evidence>
<feature type="domain" description="Beta-lactamase-related" evidence="4">
    <location>
        <begin position="73"/>
        <end position="388"/>
    </location>
</feature>